<feature type="region of interest" description="Disordered" evidence="8">
    <location>
        <begin position="1"/>
        <end position="22"/>
    </location>
</feature>
<dbReference type="Gene3D" id="1.25.40.180">
    <property type="match status" value="1"/>
</dbReference>
<evidence type="ECO:0000256" key="6">
    <source>
        <dbReference type="ARBA" id="ARBA00022884"/>
    </source>
</evidence>
<keyword evidence="3" id="KW-0963">Cytoplasm</keyword>
<evidence type="ECO:0000256" key="5">
    <source>
        <dbReference type="ARBA" id="ARBA00022553"/>
    </source>
</evidence>
<evidence type="ECO:0000313" key="10">
    <source>
        <dbReference type="EMBL" id="KAK5782482.1"/>
    </source>
</evidence>
<reference evidence="11" key="1">
    <citation type="submission" date="2023-07" db="EMBL/GenBank/DDBJ databases">
        <title>A draft genome of Kazachstania heterogenica Y-27499.</title>
        <authorList>
            <person name="Donic C."/>
            <person name="Kralova J.S."/>
            <person name="Fidel L."/>
            <person name="Ben-Dor S."/>
            <person name="Jung S."/>
        </authorList>
    </citation>
    <scope>NUCLEOTIDE SEQUENCE [LARGE SCALE GENOMIC DNA]</scope>
    <source>
        <strain evidence="11">Y27499</strain>
    </source>
</reference>
<dbReference type="Pfam" id="PF02854">
    <property type="entry name" value="MIF4G"/>
    <property type="match status" value="1"/>
</dbReference>
<comment type="subcellular location">
    <subcellularLocation>
        <location evidence="1">Cytoplasm</location>
    </subcellularLocation>
</comment>
<feature type="compositionally biased region" description="Basic and acidic residues" evidence="8">
    <location>
        <begin position="659"/>
        <end position="673"/>
    </location>
</feature>
<dbReference type="PANTHER" id="PTHR23253:SF9">
    <property type="entry name" value="EUKARYOTIC TRANSLATION INITIATION FACTOR 4 GAMMA 2"/>
    <property type="match status" value="1"/>
</dbReference>
<comment type="caution">
    <text evidence="10">The sequence shown here is derived from an EMBL/GenBank/DDBJ whole genome shotgun (WGS) entry which is preliminary data.</text>
</comment>
<dbReference type="FunFam" id="1.25.40.180:FF:000020">
    <property type="entry name" value="Eukaryotic translation initiation factor subunit"/>
    <property type="match status" value="1"/>
</dbReference>
<keyword evidence="4" id="KW-0396">Initiation factor</keyword>
<organism evidence="10 11">
    <name type="scientific">Arxiozyma heterogenica</name>
    <dbReference type="NCBI Taxonomy" id="278026"/>
    <lineage>
        <taxon>Eukaryota</taxon>
        <taxon>Fungi</taxon>
        <taxon>Dikarya</taxon>
        <taxon>Ascomycota</taxon>
        <taxon>Saccharomycotina</taxon>
        <taxon>Saccharomycetes</taxon>
        <taxon>Saccharomycetales</taxon>
        <taxon>Saccharomycetaceae</taxon>
        <taxon>Arxiozyma</taxon>
    </lineage>
</organism>
<feature type="compositionally biased region" description="Basic and acidic residues" evidence="8">
    <location>
        <begin position="287"/>
        <end position="328"/>
    </location>
</feature>
<comment type="similarity">
    <text evidence="2">Belongs to the eukaryotic initiation factor 4G family.</text>
</comment>
<feature type="compositionally biased region" description="Polar residues" evidence="8">
    <location>
        <begin position="243"/>
        <end position="257"/>
    </location>
</feature>
<dbReference type="Pfam" id="PF12152">
    <property type="entry name" value="eIF_4G1"/>
    <property type="match status" value="1"/>
</dbReference>
<keyword evidence="11" id="KW-1185">Reference proteome</keyword>
<feature type="region of interest" description="Disordered" evidence="8">
    <location>
        <begin position="36"/>
        <end position="162"/>
    </location>
</feature>
<keyword evidence="6" id="KW-0694">RNA-binding</keyword>
<evidence type="ECO:0000313" key="11">
    <source>
        <dbReference type="Proteomes" id="UP001306508"/>
    </source>
</evidence>
<dbReference type="EMBL" id="JAWIZZ010000002">
    <property type="protein sequence ID" value="KAK5782482.1"/>
    <property type="molecule type" value="Genomic_DNA"/>
</dbReference>
<dbReference type="GO" id="GO:0003729">
    <property type="term" value="F:mRNA binding"/>
    <property type="evidence" value="ECO:0007669"/>
    <property type="project" value="TreeGrafter"/>
</dbReference>
<feature type="region of interest" description="Disordered" evidence="8">
    <location>
        <begin position="240"/>
        <end position="330"/>
    </location>
</feature>
<dbReference type="InterPro" id="IPR003890">
    <property type="entry name" value="MIF4G-like_typ-3"/>
</dbReference>
<feature type="compositionally biased region" description="Polar residues" evidence="8">
    <location>
        <begin position="1"/>
        <end position="18"/>
    </location>
</feature>
<feature type="compositionally biased region" description="Basic and acidic residues" evidence="8">
    <location>
        <begin position="49"/>
        <end position="65"/>
    </location>
</feature>
<accession>A0AAN7WTI8</accession>
<feature type="compositionally biased region" description="Low complexity" evidence="8">
    <location>
        <begin position="79"/>
        <end position="91"/>
    </location>
</feature>
<evidence type="ECO:0000256" key="2">
    <source>
        <dbReference type="ARBA" id="ARBA00005775"/>
    </source>
</evidence>
<feature type="compositionally biased region" description="Low complexity" evidence="8">
    <location>
        <begin position="258"/>
        <end position="278"/>
    </location>
</feature>
<dbReference type="InterPro" id="IPR022745">
    <property type="entry name" value="eIF4G1_eIF4E-bd"/>
</dbReference>
<protein>
    <recommendedName>
        <fullName evidence="9">MIF4G domain-containing protein</fullName>
    </recommendedName>
</protein>
<dbReference type="GO" id="GO:0010494">
    <property type="term" value="C:cytoplasmic stress granule"/>
    <property type="evidence" value="ECO:0007669"/>
    <property type="project" value="UniProtKB-ARBA"/>
</dbReference>
<dbReference type="GO" id="GO:0003743">
    <property type="term" value="F:translation initiation factor activity"/>
    <property type="evidence" value="ECO:0007669"/>
    <property type="project" value="UniProtKB-KW"/>
</dbReference>
<evidence type="ECO:0000256" key="3">
    <source>
        <dbReference type="ARBA" id="ARBA00022490"/>
    </source>
</evidence>
<dbReference type="Proteomes" id="UP001306508">
    <property type="component" value="Unassembled WGS sequence"/>
</dbReference>
<dbReference type="InterPro" id="IPR016024">
    <property type="entry name" value="ARM-type_fold"/>
</dbReference>
<dbReference type="GO" id="GO:0016281">
    <property type="term" value="C:eukaryotic translation initiation factor 4F complex"/>
    <property type="evidence" value="ECO:0007669"/>
    <property type="project" value="TreeGrafter"/>
</dbReference>
<name>A0AAN7WTI8_9SACH</name>
<feature type="region of interest" description="Disordered" evidence="8">
    <location>
        <begin position="635"/>
        <end position="718"/>
    </location>
</feature>
<dbReference type="InterPro" id="IPR036211">
    <property type="entry name" value="eIF4G_eIF4E-bd_sf"/>
</dbReference>
<feature type="domain" description="MIF4G" evidence="9">
    <location>
        <begin position="368"/>
        <end position="611"/>
    </location>
</feature>
<dbReference type="SMART" id="SM00543">
    <property type="entry name" value="MIF4G"/>
    <property type="match status" value="1"/>
</dbReference>
<dbReference type="SUPFAM" id="SSF101489">
    <property type="entry name" value="Eukaryotic initiation factor 4f subunit eIF4g, eIF4e-binding domain"/>
    <property type="match status" value="1"/>
</dbReference>
<evidence type="ECO:0000256" key="8">
    <source>
        <dbReference type="SAM" id="MobiDB-lite"/>
    </source>
</evidence>
<sequence length="718" mass="82332">MSQEEVSPQVDTTMSTAEQTKKSFIEIVKARKAALEKKRLEQQQQGEQNKFDQKQDPPVQEEKKVLTFAEKLRLKKQQKAQQEAQAQSQSQNETEVKADDNATNVGESSVSNSTEEQNFQEEPKKEEEEESSEVNNATVPVESSTTVENQTNNEVKEEEEDLEGKMTVTKLLDRLNEVPPIEDIYLFKYPETFESPDPKYKKEHIKYTYGPAFLLQFKDNLNVVADSKWVQSTRSKIIIPPNMTRNNRSRGNGDSSKFSSRSNTNDFRSNSFRSNDSRASSKRKSRRDRDRDRDDRRSNRNASRRERSERKPKETEEPKKKEEEEPKVEVAPLVPSANRWVPKFRAKKAEKKLAPDGVTELLEKEEVERKMKSLLNKLTLEKFDPISTDILALANLSKWETDCDTLKTVIEQIFLKACDEPHWSSMYAQLCGKVVKDLNSEIVDEANPGITGPKLVLHFLVVRCHTEFEKGWTDKLLTNPDGTPLAPEMMSDEYYKMAAAKRRGLGLVRFIGYLYRLNLLTGKMMFECFRRLMKDLNNQPSEEVLESVVELLSTVGGKFENDSFNAGAATLEGSALLDSLFGLLQQIIEGDEVCNRVKFKLLDMVELRERNWESIKQDQGPKTIQQIHEEEELARALKQANSRSNSRRSNRNSSNRNSSRRDGPPPVIKDKDNFTTTRSYSQRSQRIQQKEPEPAPLHTSASTNMFSALMDDNNSDDE</sequence>
<keyword evidence="5" id="KW-0597">Phosphoprotein</keyword>
<evidence type="ECO:0000256" key="4">
    <source>
        <dbReference type="ARBA" id="ARBA00022540"/>
    </source>
</evidence>
<evidence type="ECO:0000256" key="1">
    <source>
        <dbReference type="ARBA" id="ARBA00004496"/>
    </source>
</evidence>
<dbReference type="SUPFAM" id="SSF48371">
    <property type="entry name" value="ARM repeat"/>
    <property type="match status" value="1"/>
</dbReference>
<proteinExistence type="inferred from homology"/>
<feature type="compositionally biased region" description="Polar residues" evidence="8">
    <location>
        <begin position="101"/>
        <end position="114"/>
    </location>
</feature>
<feature type="compositionally biased region" description="Low complexity" evidence="8">
    <location>
        <begin position="142"/>
        <end position="153"/>
    </location>
</feature>
<gene>
    <name evidence="10" type="ORF">RI543_000035</name>
</gene>
<evidence type="ECO:0000256" key="7">
    <source>
        <dbReference type="ARBA" id="ARBA00022917"/>
    </source>
</evidence>
<dbReference type="PANTHER" id="PTHR23253">
    <property type="entry name" value="EUKARYOTIC TRANSLATION INITIATION FACTOR 4 GAMMA"/>
    <property type="match status" value="1"/>
</dbReference>
<keyword evidence="7" id="KW-0648">Protein biosynthesis</keyword>
<dbReference type="Gene3D" id="1.20.970.30">
    <property type="entry name" value="eIF4G, eIF4E-binding domain"/>
    <property type="match status" value="1"/>
</dbReference>
<evidence type="ECO:0000259" key="9">
    <source>
        <dbReference type="SMART" id="SM00543"/>
    </source>
</evidence>
<dbReference type="AlphaFoldDB" id="A0AAN7WTI8"/>
<feature type="compositionally biased region" description="Low complexity" evidence="8">
    <location>
        <begin position="675"/>
        <end position="687"/>
    </location>
</feature>